<dbReference type="Proteomes" id="UP000095284">
    <property type="component" value="Unplaced"/>
</dbReference>
<dbReference type="CDD" id="cd00086">
    <property type="entry name" value="homeodomain"/>
    <property type="match status" value="1"/>
</dbReference>
<dbReference type="Gene3D" id="1.10.10.60">
    <property type="entry name" value="Homeodomain-like"/>
    <property type="match status" value="1"/>
</dbReference>
<evidence type="ECO:0000256" key="8">
    <source>
        <dbReference type="SAM" id="MobiDB-lite"/>
    </source>
</evidence>
<name>A0A1I7S937_BURXY</name>
<feature type="region of interest" description="Disordered" evidence="8">
    <location>
        <begin position="198"/>
        <end position="256"/>
    </location>
</feature>
<dbReference type="InterPro" id="IPR051440">
    <property type="entry name" value="Goosecoid-like_HB"/>
</dbReference>
<dbReference type="SUPFAM" id="SSF46689">
    <property type="entry name" value="Homeodomain-like"/>
    <property type="match status" value="1"/>
</dbReference>
<feature type="compositionally biased region" description="Basic and acidic residues" evidence="8">
    <location>
        <begin position="214"/>
        <end position="250"/>
    </location>
</feature>
<dbReference type="PROSITE" id="PS50071">
    <property type="entry name" value="HOMEOBOX_2"/>
    <property type="match status" value="1"/>
</dbReference>
<protein>
    <submittedName>
        <fullName evidence="11">Homeobox domain-containing protein</fullName>
    </submittedName>
</protein>
<keyword evidence="4 6" id="KW-0371">Homeobox</keyword>
<reference evidence="11" key="1">
    <citation type="submission" date="2016-11" db="UniProtKB">
        <authorList>
            <consortium name="WormBaseParasite"/>
        </authorList>
    </citation>
    <scope>IDENTIFICATION</scope>
</reference>
<feature type="DNA-binding region" description="Homeobox" evidence="6">
    <location>
        <begin position="143"/>
        <end position="202"/>
    </location>
</feature>
<dbReference type="PROSITE" id="PS00027">
    <property type="entry name" value="HOMEOBOX_1"/>
    <property type="match status" value="1"/>
</dbReference>
<dbReference type="GO" id="GO:0000978">
    <property type="term" value="F:RNA polymerase II cis-regulatory region sequence-specific DNA binding"/>
    <property type="evidence" value="ECO:0007669"/>
    <property type="project" value="TreeGrafter"/>
</dbReference>
<dbReference type="GO" id="GO:0000981">
    <property type="term" value="F:DNA-binding transcription factor activity, RNA polymerase II-specific"/>
    <property type="evidence" value="ECO:0007669"/>
    <property type="project" value="InterPro"/>
</dbReference>
<organism evidence="10 11">
    <name type="scientific">Bursaphelenchus xylophilus</name>
    <name type="common">Pinewood nematode worm</name>
    <name type="synonym">Aphelenchoides xylophilus</name>
    <dbReference type="NCBI Taxonomy" id="6326"/>
    <lineage>
        <taxon>Eukaryota</taxon>
        <taxon>Metazoa</taxon>
        <taxon>Ecdysozoa</taxon>
        <taxon>Nematoda</taxon>
        <taxon>Chromadorea</taxon>
        <taxon>Rhabditida</taxon>
        <taxon>Tylenchina</taxon>
        <taxon>Tylenchomorpha</taxon>
        <taxon>Aphelenchoidea</taxon>
        <taxon>Aphelenchoididae</taxon>
        <taxon>Bursaphelenchus</taxon>
    </lineage>
</organism>
<evidence type="ECO:0000256" key="4">
    <source>
        <dbReference type="ARBA" id="ARBA00023155"/>
    </source>
</evidence>
<sequence>MDYLGADTYSLHLSSTFHASIFPDLIKVVVYIDLRRELSLIRWEASVYKHPFRMSFLIANLLAKKPRDPLPPPSPSASFPFSPISSPYPLDLLPQSPLTLSSPFPSTSFLGMPLVNMFGPLSYLPVFNGEVGMLHQLSHCRRKRRHRTIFTDEQLSVLEQNFALNQYPDMGMREKLAVQCELKEERVEIWFKNRRAKERKKGKEGSTSASGHSPHSEESNHLIHEDSDFEDYESKPMKRGLEEKDEEIQRKRVKTK</sequence>
<evidence type="ECO:0000256" key="1">
    <source>
        <dbReference type="ARBA" id="ARBA00004123"/>
    </source>
</evidence>
<dbReference type="eggNOG" id="KOG0490">
    <property type="taxonomic scope" value="Eukaryota"/>
</dbReference>
<keyword evidence="3 6" id="KW-0238">DNA-binding</keyword>
<dbReference type="AlphaFoldDB" id="A0A1I7S937"/>
<comment type="subcellular location">
    <subcellularLocation>
        <location evidence="1 6 7">Nucleus</location>
    </subcellularLocation>
</comment>
<evidence type="ECO:0000313" key="10">
    <source>
        <dbReference type="Proteomes" id="UP000095284"/>
    </source>
</evidence>
<evidence type="ECO:0000256" key="3">
    <source>
        <dbReference type="ARBA" id="ARBA00023125"/>
    </source>
</evidence>
<dbReference type="Pfam" id="PF00046">
    <property type="entry name" value="Homeodomain"/>
    <property type="match status" value="1"/>
</dbReference>
<dbReference type="InterPro" id="IPR017970">
    <property type="entry name" value="Homeobox_CS"/>
</dbReference>
<evidence type="ECO:0000256" key="7">
    <source>
        <dbReference type="RuleBase" id="RU000682"/>
    </source>
</evidence>
<dbReference type="WBParaSite" id="BXY_0953200.1">
    <property type="protein sequence ID" value="BXY_0953200.1"/>
    <property type="gene ID" value="BXY_0953200"/>
</dbReference>
<evidence type="ECO:0000256" key="2">
    <source>
        <dbReference type="ARBA" id="ARBA00006503"/>
    </source>
</evidence>
<evidence type="ECO:0000256" key="5">
    <source>
        <dbReference type="ARBA" id="ARBA00023242"/>
    </source>
</evidence>
<dbReference type="GO" id="GO:0005634">
    <property type="term" value="C:nucleus"/>
    <property type="evidence" value="ECO:0007669"/>
    <property type="project" value="UniProtKB-SubCell"/>
</dbReference>
<dbReference type="InterPro" id="IPR001356">
    <property type="entry name" value="HD"/>
</dbReference>
<comment type="similarity">
    <text evidence="2">Belongs to the paired homeobox family. Bicoid subfamily.</text>
</comment>
<accession>A0A1I7S937</accession>
<evidence type="ECO:0000313" key="11">
    <source>
        <dbReference type="WBParaSite" id="BXY_0953200.1"/>
    </source>
</evidence>
<feature type="domain" description="Homeobox" evidence="9">
    <location>
        <begin position="141"/>
        <end position="201"/>
    </location>
</feature>
<dbReference type="PANTHER" id="PTHR46643">
    <property type="entry name" value="HOMEOBOX PROTEIN GOOSECOID-RELATED"/>
    <property type="match status" value="1"/>
</dbReference>
<evidence type="ECO:0000259" key="9">
    <source>
        <dbReference type="PROSITE" id="PS50071"/>
    </source>
</evidence>
<dbReference type="InterPro" id="IPR009057">
    <property type="entry name" value="Homeodomain-like_sf"/>
</dbReference>
<evidence type="ECO:0000256" key="6">
    <source>
        <dbReference type="PROSITE-ProRule" id="PRU00108"/>
    </source>
</evidence>
<proteinExistence type="inferred from homology"/>
<dbReference type="SMART" id="SM00389">
    <property type="entry name" value="HOX"/>
    <property type="match status" value="1"/>
</dbReference>
<keyword evidence="5 6" id="KW-0539">Nucleus</keyword>